<dbReference type="AlphaFoldDB" id="A0A0G1L4F0"/>
<keyword evidence="1 4" id="KW-0645">Protease</keyword>
<feature type="domain" description="PDZ" evidence="3">
    <location>
        <begin position="304"/>
        <end position="392"/>
    </location>
</feature>
<dbReference type="SMART" id="SM00228">
    <property type="entry name" value="PDZ"/>
    <property type="match status" value="1"/>
</dbReference>
<dbReference type="PANTHER" id="PTHR43343:SF3">
    <property type="entry name" value="PROTEASE DO-LIKE 8, CHLOROPLASTIC"/>
    <property type="match status" value="1"/>
</dbReference>
<evidence type="ECO:0000259" key="3">
    <source>
        <dbReference type="SMART" id="SM00228"/>
    </source>
</evidence>
<evidence type="ECO:0000313" key="5">
    <source>
        <dbReference type="Proteomes" id="UP000033966"/>
    </source>
</evidence>
<evidence type="ECO:0000256" key="2">
    <source>
        <dbReference type="ARBA" id="ARBA00022801"/>
    </source>
</evidence>
<dbReference type="InterPro" id="IPR051201">
    <property type="entry name" value="Chloro_Bact_Ser_Proteases"/>
</dbReference>
<sequence>MVAALLGGFLGSVFSPSKTNANFLEDIYGFITGATLQNATGTAKIAAPLYKPTFDYESAVVQAVKNASPAVVSIIISKDLPVVEKCPYNPFGNLPPEFQQLFGNGGPKLYTECDSGETKKQEVGGGSGFIITSDGLIVTNKHVISDISASYTVLTNDGKKYDATIVAQDPVNDLALLRVQATGLPMAKLGDSDSLELGQTSIAIGNSLGEFRNTVSVGVVSGLARNVTASDQGIGAERIRGVIQTDAAINPGNSGGPLLNLKGEVIGINTAIVSGAQNIGFAIPINQAKRAIRSVQQTGEIKTSFLGVRYIMLSVDFAKNQNFPVDHGALLRGTDTGSAIIKDSPADKAGLKAEDIVLEVGGKSVEGDITLGELIQNHNIGDTVTLTVRRGNETIPISVTLEERPNPLHFLVFEVSDDQRVLSLAIHSSTEKLLQHLP</sequence>
<evidence type="ECO:0000256" key="1">
    <source>
        <dbReference type="ARBA" id="ARBA00022670"/>
    </source>
</evidence>
<dbReference type="PANTHER" id="PTHR43343">
    <property type="entry name" value="PEPTIDASE S12"/>
    <property type="match status" value="1"/>
</dbReference>
<dbReference type="SUPFAM" id="SSF50156">
    <property type="entry name" value="PDZ domain-like"/>
    <property type="match status" value="1"/>
</dbReference>
<dbReference type="Gene3D" id="2.40.10.120">
    <property type="match status" value="1"/>
</dbReference>
<dbReference type="Gene3D" id="2.30.42.10">
    <property type="match status" value="1"/>
</dbReference>
<protein>
    <submittedName>
        <fullName evidence="4">Protease Do</fullName>
    </submittedName>
</protein>
<evidence type="ECO:0000313" key="4">
    <source>
        <dbReference type="EMBL" id="KKT90595.1"/>
    </source>
</evidence>
<dbReference type="Proteomes" id="UP000033966">
    <property type="component" value="Unassembled WGS sequence"/>
</dbReference>
<dbReference type="Pfam" id="PF13180">
    <property type="entry name" value="PDZ_2"/>
    <property type="match status" value="1"/>
</dbReference>
<dbReference type="EMBL" id="LCKF01000033">
    <property type="protein sequence ID" value="KKT90595.1"/>
    <property type="molecule type" value="Genomic_DNA"/>
</dbReference>
<proteinExistence type="predicted"/>
<dbReference type="PRINTS" id="PR00834">
    <property type="entry name" value="PROTEASES2C"/>
</dbReference>
<accession>A0A0G1L4F0</accession>
<dbReference type="SUPFAM" id="SSF50494">
    <property type="entry name" value="Trypsin-like serine proteases"/>
    <property type="match status" value="1"/>
</dbReference>
<dbReference type="GO" id="GO:0006508">
    <property type="term" value="P:proteolysis"/>
    <property type="evidence" value="ECO:0007669"/>
    <property type="project" value="UniProtKB-KW"/>
</dbReference>
<reference evidence="4 5" key="1">
    <citation type="journal article" date="2015" name="Nature">
        <title>rRNA introns, odd ribosomes, and small enigmatic genomes across a large radiation of phyla.</title>
        <authorList>
            <person name="Brown C.T."/>
            <person name="Hug L.A."/>
            <person name="Thomas B.C."/>
            <person name="Sharon I."/>
            <person name="Castelle C.J."/>
            <person name="Singh A."/>
            <person name="Wilkins M.J."/>
            <person name="Williams K.H."/>
            <person name="Banfield J.F."/>
        </authorList>
    </citation>
    <scope>NUCLEOTIDE SEQUENCE [LARGE SCALE GENOMIC DNA]</scope>
</reference>
<dbReference type="InterPro" id="IPR001478">
    <property type="entry name" value="PDZ"/>
</dbReference>
<comment type="caution">
    <text evidence="4">The sequence shown here is derived from an EMBL/GenBank/DDBJ whole genome shotgun (WGS) entry which is preliminary data.</text>
</comment>
<gene>
    <name evidence="4" type="ORF">UW92_C0033G0010</name>
</gene>
<name>A0A0G1L4F0_9BACT</name>
<keyword evidence="2" id="KW-0378">Hydrolase</keyword>
<dbReference type="GO" id="GO:0004252">
    <property type="term" value="F:serine-type endopeptidase activity"/>
    <property type="evidence" value="ECO:0007669"/>
    <property type="project" value="InterPro"/>
</dbReference>
<dbReference type="InterPro" id="IPR036034">
    <property type="entry name" value="PDZ_sf"/>
</dbReference>
<dbReference type="CDD" id="cd06779">
    <property type="entry name" value="cpPDZ_Deg_HtrA-like"/>
    <property type="match status" value="1"/>
</dbReference>
<organism evidence="4 5">
    <name type="scientific">Candidatus Jorgensenbacteria bacterium GW2011_GWA2_45_13</name>
    <dbReference type="NCBI Taxonomy" id="1618662"/>
    <lineage>
        <taxon>Bacteria</taxon>
        <taxon>Candidatus Joergenseniibacteriota</taxon>
    </lineage>
</organism>
<dbReference type="InterPro" id="IPR001940">
    <property type="entry name" value="Peptidase_S1C"/>
</dbReference>
<dbReference type="Pfam" id="PF13365">
    <property type="entry name" value="Trypsin_2"/>
    <property type="match status" value="1"/>
</dbReference>
<dbReference type="InterPro" id="IPR009003">
    <property type="entry name" value="Peptidase_S1_PA"/>
</dbReference>